<dbReference type="GO" id="GO:0008932">
    <property type="term" value="F:lytic endotransglycosylase activity"/>
    <property type="evidence" value="ECO:0007669"/>
    <property type="project" value="UniProtKB-UniRule"/>
</dbReference>
<comment type="caution">
    <text evidence="6">The sequence shown here is derived from an EMBL/GenBank/DDBJ whole genome shotgun (WGS) entry which is preliminary data.</text>
</comment>
<evidence type="ECO:0000256" key="1">
    <source>
        <dbReference type="ARBA" id="ARBA00023239"/>
    </source>
</evidence>
<dbReference type="PANTHER" id="PTHR34183">
    <property type="entry name" value="ENDOLYTIC PEPTIDOGLYCAN TRANSGLYCOSYLASE RLPA"/>
    <property type="match status" value="1"/>
</dbReference>
<dbReference type="InterPro" id="IPR012997">
    <property type="entry name" value="RplA"/>
</dbReference>
<dbReference type="GO" id="GO:0000270">
    <property type="term" value="P:peptidoglycan metabolic process"/>
    <property type="evidence" value="ECO:0007669"/>
    <property type="project" value="UniProtKB-UniRule"/>
</dbReference>
<dbReference type="NCBIfam" id="TIGR00413">
    <property type="entry name" value="rlpA"/>
    <property type="match status" value="1"/>
</dbReference>
<dbReference type="Pfam" id="PF03330">
    <property type="entry name" value="DPBB_1"/>
    <property type="match status" value="1"/>
</dbReference>
<dbReference type="SUPFAM" id="SSF50685">
    <property type="entry name" value="Barwin-like endoglucanases"/>
    <property type="match status" value="1"/>
</dbReference>
<dbReference type="InterPro" id="IPR034718">
    <property type="entry name" value="RlpA"/>
</dbReference>
<dbReference type="CDD" id="cd22268">
    <property type="entry name" value="DPBB_RlpA-like"/>
    <property type="match status" value="1"/>
</dbReference>
<reference evidence="6 7" key="1">
    <citation type="submission" date="2015-10" db="EMBL/GenBank/DDBJ databases">
        <title>Transcriptomic analysis of a linuron degrading triple-species bacterial consortium.</title>
        <authorList>
            <person name="Albers P."/>
        </authorList>
    </citation>
    <scope>NUCLEOTIDE SEQUENCE [LARGE SCALE GENOMIC DNA]</scope>
    <source>
        <strain evidence="6 7">WDL6</strain>
    </source>
</reference>
<dbReference type="RefSeq" id="WP_068459331.1">
    <property type="nucleotide sequence ID" value="NZ_LMTR01000025.1"/>
</dbReference>
<evidence type="ECO:0000259" key="5">
    <source>
        <dbReference type="Pfam" id="PF03330"/>
    </source>
</evidence>
<dbReference type="HAMAP" id="MF_02071">
    <property type="entry name" value="RlpA"/>
    <property type="match status" value="1"/>
</dbReference>
<evidence type="ECO:0000256" key="2">
    <source>
        <dbReference type="ARBA" id="ARBA00023316"/>
    </source>
</evidence>
<sequence precursor="true">MRTILIAALSAAGFALLGTAAAIAADNSAEASAKSAPLSPPNIGAKAKPDAEVKAAASATAKGASAADAEPAPRVIARRQGIASYYGYGKRRPRTASGQRFDPNKMTAAHMTYPFGTKVRVTNKRNGKSVIVTINDRGPNTPGRIIDVSTGAANVLGMRRDGLVPVVIERLERHGG</sequence>
<name>A0A109BNN0_HYPSL</name>
<keyword evidence="3" id="KW-0732">Signal</keyword>
<evidence type="ECO:0000313" key="6">
    <source>
        <dbReference type="EMBL" id="KWT71312.1"/>
    </source>
</evidence>
<dbReference type="InterPro" id="IPR036908">
    <property type="entry name" value="RlpA-like_sf"/>
</dbReference>
<evidence type="ECO:0000256" key="3">
    <source>
        <dbReference type="HAMAP-Rule" id="MF_02071"/>
    </source>
</evidence>
<dbReference type="EMBL" id="LMTR01000025">
    <property type="protein sequence ID" value="KWT71312.1"/>
    <property type="molecule type" value="Genomic_DNA"/>
</dbReference>
<comment type="function">
    <text evidence="3">Lytic transglycosylase with a strong preference for naked glycan strands that lack stem peptides.</text>
</comment>
<feature type="chain" id="PRO_5009985745" description="Endolytic peptidoglycan transglycosylase RlpA" evidence="3">
    <location>
        <begin position="25"/>
        <end position="176"/>
    </location>
</feature>
<keyword evidence="6" id="KW-0449">Lipoprotein</keyword>
<accession>A0A109BNN0</accession>
<keyword evidence="1 3" id="KW-0456">Lyase</keyword>
<dbReference type="Gene3D" id="2.40.40.10">
    <property type="entry name" value="RlpA-like domain"/>
    <property type="match status" value="1"/>
</dbReference>
<dbReference type="EC" id="4.2.2.-" evidence="3"/>
<evidence type="ECO:0000256" key="4">
    <source>
        <dbReference type="RuleBase" id="RU003495"/>
    </source>
</evidence>
<evidence type="ECO:0000313" key="7">
    <source>
        <dbReference type="Proteomes" id="UP000059074"/>
    </source>
</evidence>
<dbReference type="STRING" id="121290.APY04_0486"/>
<feature type="signal peptide" evidence="3">
    <location>
        <begin position="1"/>
        <end position="24"/>
    </location>
</feature>
<feature type="domain" description="RlpA-like protein double-psi beta-barrel" evidence="5">
    <location>
        <begin position="80"/>
        <end position="167"/>
    </location>
</feature>
<dbReference type="InterPro" id="IPR009009">
    <property type="entry name" value="RlpA-like_DPBB"/>
</dbReference>
<dbReference type="PANTHER" id="PTHR34183:SF8">
    <property type="entry name" value="ENDOLYTIC PEPTIDOGLYCAN TRANSGLYCOSYLASE RLPA-RELATED"/>
    <property type="match status" value="1"/>
</dbReference>
<keyword evidence="7" id="KW-1185">Reference proteome</keyword>
<organism evidence="6 7">
    <name type="scientific">Hyphomicrobium sulfonivorans</name>
    <dbReference type="NCBI Taxonomy" id="121290"/>
    <lineage>
        <taxon>Bacteria</taxon>
        <taxon>Pseudomonadati</taxon>
        <taxon>Pseudomonadota</taxon>
        <taxon>Alphaproteobacteria</taxon>
        <taxon>Hyphomicrobiales</taxon>
        <taxon>Hyphomicrobiaceae</taxon>
        <taxon>Hyphomicrobium</taxon>
    </lineage>
</organism>
<keyword evidence="2 3" id="KW-0961">Cell wall biogenesis/degradation</keyword>
<comment type="similarity">
    <text evidence="3 4">Belongs to the RlpA family.</text>
</comment>
<proteinExistence type="inferred from homology"/>
<dbReference type="Proteomes" id="UP000059074">
    <property type="component" value="Unassembled WGS sequence"/>
</dbReference>
<protein>
    <recommendedName>
        <fullName evidence="3">Endolytic peptidoglycan transglycosylase RlpA</fullName>
        <ecNumber evidence="3">4.2.2.-</ecNumber>
    </recommendedName>
</protein>
<dbReference type="PATRIC" id="fig|121290.4.peg.654"/>
<dbReference type="AlphaFoldDB" id="A0A109BNN0"/>
<gene>
    <name evidence="3" type="primary">rlpA</name>
    <name evidence="6" type="ORF">APY04_0486</name>
</gene>
<dbReference type="GO" id="GO:0071555">
    <property type="term" value="P:cell wall organization"/>
    <property type="evidence" value="ECO:0007669"/>
    <property type="project" value="UniProtKB-KW"/>
</dbReference>